<dbReference type="SMART" id="SM00753">
    <property type="entry name" value="PAM"/>
    <property type="match status" value="1"/>
</dbReference>
<gene>
    <name evidence="4" type="ORF">BCR35DRAFT_299671</name>
</gene>
<dbReference type="FunCoup" id="A0A1Y2G4F7">
    <property type="interactions" value="507"/>
</dbReference>
<accession>A0A1Y2G4F7</accession>
<evidence type="ECO:0000256" key="1">
    <source>
        <dbReference type="ARBA" id="ARBA00025771"/>
    </source>
</evidence>
<evidence type="ECO:0000313" key="5">
    <source>
        <dbReference type="Proteomes" id="UP000193467"/>
    </source>
</evidence>
<feature type="domain" description="PCI" evidence="3">
    <location>
        <begin position="237"/>
        <end position="421"/>
    </location>
</feature>
<dbReference type="Gene3D" id="1.10.10.10">
    <property type="entry name" value="Winged helix-like DNA-binding domain superfamily/Winged helix DNA-binding domain"/>
    <property type="match status" value="1"/>
</dbReference>
<dbReference type="InterPro" id="IPR036388">
    <property type="entry name" value="WH-like_DNA-bd_sf"/>
</dbReference>
<dbReference type="GO" id="GO:0016973">
    <property type="term" value="P:poly(A)+ mRNA export from nucleus"/>
    <property type="evidence" value="ECO:0007669"/>
    <property type="project" value="TreeGrafter"/>
</dbReference>
<comment type="caution">
    <text evidence="4">The sequence shown here is derived from an EMBL/GenBank/DDBJ whole genome shotgun (WGS) entry which is preliminary data.</text>
</comment>
<dbReference type="OrthoDB" id="10252687at2759"/>
<dbReference type="GO" id="GO:0003690">
    <property type="term" value="F:double-stranded DNA binding"/>
    <property type="evidence" value="ECO:0007669"/>
    <property type="project" value="InterPro"/>
</dbReference>
<dbReference type="PROSITE" id="PS50250">
    <property type="entry name" value="PCI"/>
    <property type="match status" value="1"/>
</dbReference>
<dbReference type="PANTHER" id="PTHR12732:SF0">
    <property type="entry name" value="PCI DOMAIN-CONTAINING PROTEIN 2"/>
    <property type="match status" value="1"/>
</dbReference>
<dbReference type="InterPro" id="IPR045114">
    <property type="entry name" value="Csn12-like"/>
</dbReference>
<name>A0A1Y2G4F7_9BASI</name>
<dbReference type="EMBL" id="MCGR01000004">
    <property type="protein sequence ID" value="ORY90126.1"/>
    <property type="molecule type" value="Genomic_DNA"/>
</dbReference>
<dbReference type="STRING" id="106004.A0A1Y2G4F7"/>
<comment type="similarity">
    <text evidence="1">Belongs to the CSN12 family.</text>
</comment>
<dbReference type="InterPro" id="IPR000717">
    <property type="entry name" value="PCI_dom"/>
</dbReference>
<dbReference type="AlphaFoldDB" id="A0A1Y2G4F7"/>
<dbReference type="Pfam" id="PF01399">
    <property type="entry name" value="PCI"/>
    <property type="match status" value="1"/>
</dbReference>
<keyword evidence="5" id="KW-1185">Reference proteome</keyword>
<dbReference type="GO" id="GO:0006368">
    <property type="term" value="P:transcription elongation by RNA polymerase II"/>
    <property type="evidence" value="ECO:0007669"/>
    <property type="project" value="TreeGrafter"/>
</dbReference>
<feature type="compositionally biased region" description="Basic and acidic residues" evidence="2">
    <location>
        <begin position="428"/>
        <end position="452"/>
    </location>
</feature>
<dbReference type="Proteomes" id="UP000193467">
    <property type="component" value="Unassembled WGS sequence"/>
</dbReference>
<dbReference type="InParanoid" id="A0A1Y2G4F7"/>
<feature type="region of interest" description="Disordered" evidence="2">
    <location>
        <begin position="427"/>
        <end position="452"/>
    </location>
</feature>
<proteinExistence type="inferred from homology"/>
<dbReference type="PANTHER" id="PTHR12732">
    <property type="entry name" value="UNCHARACTERIZED PROTEASOME COMPONENT REGION PCI-CONTAINING"/>
    <property type="match status" value="1"/>
</dbReference>
<evidence type="ECO:0000313" key="4">
    <source>
        <dbReference type="EMBL" id="ORY90126.1"/>
    </source>
</evidence>
<protein>
    <recommendedName>
        <fullName evidence="3">PCI domain-containing protein</fullName>
    </recommendedName>
</protein>
<organism evidence="4 5">
    <name type="scientific">Leucosporidium creatinivorum</name>
    <dbReference type="NCBI Taxonomy" id="106004"/>
    <lineage>
        <taxon>Eukaryota</taxon>
        <taxon>Fungi</taxon>
        <taxon>Dikarya</taxon>
        <taxon>Basidiomycota</taxon>
        <taxon>Pucciniomycotina</taxon>
        <taxon>Microbotryomycetes</taxon>
        <taxon>Leucosporidiales</taxon>
        <taxon>Leucosporidium</taxon>
    </lineage>
</organism>
<dbReference type="GO" id="GO:0003723">
    <property type="term" value="F:RNA binding"/>
    <property type="evidence" value="ECO:0007669"/>
    <property type="project" value="InterPro"/>
</dbReference>
<dbReference type="GO" id="GO:0070390">
    <property type="term" value="C:transcription export complex 2"/>
    <property type="evidence" value="ECO:0007669"/>
    <property type="project" value="TreeGrafter"/>
</dbReference>
<sequence>MAPMTAPTFAHQLDVSLKQQAGHSLSQLLDLSHGHVVSLFQGLAPNDKYPENERPDFEMVYNKRLRNGNGWAEIATLHTKAVVALNDYRPDPMTQRPRPGGDAMKASKMQQELVNALYRWMMNTTTLTGWALPVLYQVCQDLKRIAMLADGQHVMRREKPVDLEDASRIMQKCFSACLNDRGSNNLMSRKMGTYYMAVLLFKVYFKLKSTALCKNLIKGIGAADLAPFGAYPVAHRVSYLYYMGVFAFLREDYTEAEKQFCSALSLCHAKARRNIELILDYLIPVLLLRGVLPSAKTLRKSERLSAIYTPFIAAYKSGDVGLYDRQLQAAEKRLMERGTYLIVERAREGAVRALVKKSWILEGKPARLSIDTFKRYYTVGAGIDIDSEEMECVLANMIYKGNLKGYISHQHQMVVLSKQTPFPWAPPFRDRGEAARKAREERELAERAKVPS</sequence>
<reference evidence="4 5" key="1">
    <citation type="submission" date="2016-07" db="EMBL/GenBank/DDBJ databases">
        <title>Pervasive Adenine N6-methylation of Active Genes in Fungi.</title>
        <authorList>
            <consortium name="DOE Joint Genome Institute"/>
            <person name="Mondo S.J."/>
            <person name="Dannebaum R.O."/>
            <person name="Kuo R.C."/>
            <person name="Labutti K."/>
            <person name="Haridas S."/>
            <person name="Kuo A."/>
            <person name="Salamov A."/>
            <person name="Ahrendt S.R."/>
            <person name="Lipzen A."/>
            <person name="Sullivan W."/>
            <person name="Andreopoulos W.B."/>
            <person name="Clum A."/>
            <person name="Lindquist E."/>
            <person name="Daum C."/>
            <person name="Ramamoorthy G.K."/>
            <person name="Gryganskyi A."/>
            <person name="Culley D."/>
            <person name="Magnuson J.K."/>
            <person name="James T.Y."/>
            <person name="O'Malley M.A."/>
            <person name="Stajich J.E."/>
            <person name="Spatafora J.W."/>
            <person name="Visel A."/>
            <person name="Grigoriev I.V."/>
        </authorList>
    </citation>
    <scope>NUCLEOTIDE SEQUENCE [LARGE SCALE GENOMIC DNA]</scope>
    <source>
        <strain evidence="4 5">62-1032</strain>
    </source>
</reference>
<evidence type="ECO:0000259" key="3">
    <source>
        <dbReference type="PROSITE" id="PS50250"/>
    </source>
</evidence>
<dbReference type="GO" id="GO:0000973">
    <property type="term" value="P:post-transcriptional tethering of RNA polymerase II gene DNA at nuclear periphery"/>
    <property type="evidence" value="ECO:0007669"/>
    <property type="project" value="TreeGrafter"/>
</dbReference>
<evidence type="ECO:0000256" key="2">
    <source>
        <dbReference type="SAM" id="MobiDB-lite"/>
    </source>
</evidence>